<sequence>MIIRTGLNADGRAFQNVINNVVNAMQDGFIMPAIFDYSSGTMLSYNSNCLNTGTSCIKGLYDITSNSFVAGTTCAAGHTCYSAVVDNTNPAAMTGSYFANSCTVGDSRCVTCQAGHTCQVQEMEASFLYASSLMSNFLHNELLATQGALQSAINYQNGGGASHTYTYGTRTGPYDNQALNYHTAYGGM</sequence>
<gene>
    <name evidence="1" type="ORF">LEP1GSC079_4725</name>
</gene>
<dbReference type="NCBIfam" id="TIGR04388">
    <property type="entry name" value="Lepto_longest"/>
    <property type="match status" value="1"/>
</dbReference>
<evidence type="ECO:0000313" key="2">
    <source>
        <dbReference type="Proteomes" id="UP000012164"/>
    </source>
</evidence>
<accession>A0A0F6IL09</accession>
<dbReference type="EMBL" id="AKWR02000010">
    <property type="protein sequence ID" value="EMJ38734.1"/>
    <property type="molecule type" value="Genomic_DNA"/>
</dbReference>
<evidence type="ECO:0000313" key="1">
    <source>
        <dbReference type="EMBL" id="EMJ38734.1"/>
    </source>
</evidence>
<reference evidence="1 2" key="1">
    <citation type="submission" date="2013-01" db="EMBL/GenBank/DDBJ databases">
        <authorList>
            <person name="Harkins D.M."/>
            <person name="Durkin A.S."/>
            <person name="Brinkac L.M."/>
            <person name="Haft D.H."/>
            <person name="Selengut J.D."/>
            <person name="Sanka R."/>
            <person name="DePew J."/>
            <person name="Purushe J."/>
            <person name="Peacock S.J."/>
            <person name="Thaipadungpanit J."/>
            <person name="Wuthiekanun V.W."/>
            <person name="Day N.P."/>
            <person name="Vinetz J.M."/>
            <person name="Sutton G.G."/>
            <person name="Nierman W.C."/>
            <person name="Fouts D.E."/>
        </authorList>
    </citation>
    <scope>NUCLEOTIDE SEQUENCE [LARGE SCALE GENOMIC DNA]</scope>
    <source>
        <strain evidence="1 2">FPW1039</strain>
    </source>
</reference>
<comment type="caution">
    <text evidence="1">The sequence shown here is derived from an EMBL/GenBank/DDBJ whole genome shotgun (WGS) entry which is preliminary data.</text>
</comment>
<protein>
    <submittedName>
        <fullName evidence="1">Large structural domain protein</fullName>
    </submittedName>
</protein>
<proteinExistence type="predicted"/>
<name>A0A0F6IL09_LEPIR</name>
<dbReference type="Proteomes" id="UP000012164">
    <property type="component" value="Unassembled WGS sequence"/>
</dbReference>
<dbReference type="InterPro" id="IPR030885">
    <property type="entry name" value="Lepto_longest"/>
</dbReference>
<organism evidence="1 2">
    <name type="scientific">Leptospira interrogans str. FPW1039</name>
    <dbReference type="NCBI Taxonomy" id="1193040"/>
    <lineage>
        <taxon>Bacteria</taxon>
        <taxon>Pseudomonadati</taxon>
        <taxon>Spirochaetota</taxon>
        <taxon>Spirochaetia</taxon>
        <taxon>Leptospirales</taxon>
        <taxon>Leptospiraceae</taxon>
        <taxon>Leptospira</taxon>
    </lineage>
</organism>
<dbReference type="AlphaFoldDB" id="A0A0F6IL09"/>